<dbReference type="Pfam" id="PF11816">
    <property type="entry name" value="DUF3337"/>
    <property type="match status" value="1"/>
</dbReference>
<sequence length="836" mass="87885">MASAGGAVPPRKVSFLFRREGIGHCGGVNALALSRDEQQLWTGSRDSTICCWSTAEKAQPDLMHEHVGHIDWVNGLALAGDVLVSCSSDKTLRVWQPDSPEPALGCLQGHSDYVTALAACADGSVLASGGLRGEVLLWDLATLRGIMAGSTQDQGYSASTAEVPRASVYAVAINAAGTLIAAGSTQGVSVVDVRSGRSVMQLKGHTDNVRSLQLEAEGRLLLSGSADHTMRLWDLGQQRCVQTLAVHTDSVWALAATPSFAAVFSGGRDGCIYRTRLSTRVSELLAVEQRPVLALAVASDERRLWAATTAPSVHTWHLELAAAASAHTAAIGGGSTSVGGGTPRSPLGAAAGAAAVLGGPCFIASPSAAARARLPFAGQQGSHPPPQQGEPAAATPGLPPIQHAVVLTDRRHVLTRDADGTVLCWDLTAGCVTRDYGRCELKEVEVALFQPNHSVSAWCQPEVKLGSLGGAMEPPQCFGAEIYAQDLGDEEAPVDLKVNFGEQMLVALFKGWAEAAQRTSCHALPAPSTQVLRPAQERVPGSRAVDQQSGAEPSDSGGSHGGDGERQSNVAAEQAAAGGFKASNLQDGDSEGQSIDGEPDQATRFKFLTPLAPVVMVSGSGGSGTRAGGTVPWRCPTDAFTGKEDVPQWVADCVLRGRYPVSRELKMAFQLMPLPGSPLPSLLQSKLNAPRVLRVNKVADYIRRKMEEQGIALREEPLFWDGSKEEKWHAEQAASADGSNDGSGGGLVSLPVHQLHPVQPFPGAASSISPAERARGSGLAGHGALLVTCAGNTVPWDFSLAAVRQWIWRRSDDLVLHYSVRDRTTPLKLPAIRRPS</sequence>
<reference evidence="6" key="1">
    <citation type="journal article" date="2019" name="Plant J.">
        <title>Chlorella vulgaris genome assembly and annotation reveals the molecular basis for metabolic acclimation to high light conditions.</title>
        <authorList>
            <person name="Cecchin M."/>
            <person name="Marcolungo L."/>
            <person name="Rossato M."/>
            <person name="Girolomoni L."/>
            <person name="Cosentino E."/>
            <person name="Cuine S."/>
            <person name="Li-Beisson Y."/>
            <person name="Delledonne M."/>
            <person name="Ballottari M."/>
        </authorList>
    </citation>
    <scope>NUCLEOTIDE SEQUENCE</scope>
    <source>
        <strain evidence="6">211/11P</strain>
    </source>
</reference>
<dbReference type="InterPro" id="IPR019775">
    <property type="entry name" value="WD40_repeat_CS"/>
</dbReference>
<evidence type="ECO:0000313" key="7">
    <source>
        <dbReference type="Proteomes" id="UP001055712"/>
    </source>
</evidence>
<reference evidence="6" key="2">
    <citation type="submission" date="2020-11" db="EMBL/GenBank/DDBJ databases">
        <authorList>
            <person name="Cecchin M."/>
            <person name="Marcolungo L."/>
            <person name="Rossato M."/>
            <person name="Girolomoni L."/>
            <person name="Cosentino E."/>
            <person name="Cuine S."/>
            <person name="Li-Beisson Y."/>
            <person name="Delledonne M."/>
            <person name="Ballottari M."/>
        </authorList>
    </citation>
    <scope>NUCLEOTIDE SEQUENCE</scope>
    <source>
        <strain evidence="6">211/11P</strain>
        <tissue evidence="6">Whole cell</tissue>
    </source>
</reference>
<dbReference type="Gene3D" id="2.130.10.10">
    <property type="entry name" value="YVTN repeat-like/Quinoprotein amine dehydrogenase"/>
    <property type="match status" value="2"/>
</dbReference>
<feature type="region of interest" description="Disordered" evidence="5">
    <location>
        <begin position="526"/>
        <end position="575"/>
    </location>
</feature>
<dbReference type="SMART" id="SM00320">
    <property type="entry name" value="WD40"/>
    <property type="match status" value="8"/>
</dbReference>
<comment type="caution">
    <text evidence="6">The sequence shown here is derived from an EMBL/GenBank/DDBJ whole genome shotgun (WGS) entry which is preliminary data.</text>
</comment>
<evidence type="ECO:0000256" key="4">
    <source>
        <dbReference type="PROSITE-ProRule" id="PRU00221"/>
    </source>
</evidence>
<dbReference type="InterPro" id="IPR036322">
    <property type="entry name" value="WD40_repeat_dom_sf"/>
</dbReference>
<dbReference type="PRINTS" id="PR00320">
    <property type="entry name" value="GPROTEINBRPT"/>
</dbReference>
<feature type="repeat" description="WD" evidence="4">
    <location>
        <begin position="21"/>
        <end position="53"/>
    </location>
</feature>
<dbReference type="PANTHER" id="PTHR19862">
    <property type="entry name" value="WD REPEAT-CONTAINING PROTEIN 48"/>
    <property type="match status" value="1"/>
</dbReference>
<proteinExistence type="inferred from homology"/>
<feature type="region of interest" description="Disordered" evidence="5">
    <location>
        <begin position="377"/>
        <end position="398"/>
    </location>
</feature>
<dbReference type="EMBL" id="SIDB01000005">
    <property type="protein sequence ID" value="KAI3432393.1"/>
    <property type="molecule type" value="Genomic_DNA"/>
</dbReference>
<dbReference type="InterPro" id="IPR001680">
    <property type="entry name" value="WD40_rpt"/>
</dbReference>
<dbReference type="SUPFAM" id="SSF50978">
    <property type="entry name" value="WD40 repeat-like"/>
    <property type="match status" value="1"/>
</dbReference>
<dbReference type="PANTHER" id="PTHR19862:SF14">
    <property type="entry name" value="WD REPEAT-CONTAINING PROTEIN 48"/>
    <property type="match status" value="1"/>
</dbReference>
<dbReference type="GO" id="GO:0000724">
    <property type="term" value="P:double-strand break repair via homologous recombination"/>
    <property type="evidence" value="ECO:0007669"/>
    <property type="project" value="TreeGrafter"/>
</dbReference>
<organism evidence="6 7">
    <name type="scientific">Chlorella vulgaris</name>
    <name type="common">Green alga</name>
    <dbReference type="NCBI Taxonomy" id="3077"/>
    <lineage>
        <taxon>Eukaryota</taxon>
        <taxon>Viridiplantae</taxon>
        <taxon>Chlorophyta</taxon>
        <taxon>core chlorophytes</taxon>
        <taxon>Trebouxiophyceae</taxon>
        <taxon>Chlorellales</taxon>
        <taxon>Chlorellaceae</taxon>
        <taxon>Chlorella clade</taxon>
        <taxon>Chlorella</taxon>
    </lineage>
</organism>
<dbReference type="AlphaFoldDB" id="A0A9D4TR62"/>
<dbReference type="Pfam" id="PF00400">
    <property type="entry name" value="WD40"/>
    <property type="match status" value="5"/>
</dbReference>
<dbReference type="InterPro" id="IPR015943">
    <property type="entry name" value="WD40/YVTN_repeat-like_dom_sf"/>
</dbReference>
<dbReference type="OrthoDB" id="2421129at2759"/>
<dbReference type="PROSITE" id="PS50294">
    <property type="entry name" value="WD_REPEATS_REGION"/>
    <property type="match status" value="2"/>
</dbReference>
<evidence type="ECO:0000256" key="3">
    <source>
        <dbReference type="ARBA" id="ARBA00022737"/>
    </source>
</evidence>
<keyword evidence="7" id="KW-1185">Reference proteome</keyword>
<dbReference type="InterPro" id="IPR051246">
    <property type="entry name" value="WDR48"/>
</dbReference>
<dbReference type="CDD" id="cd00200">
    <property type="entry name" value="WD40"/>
    <property type="match status" value="1"/>
</dbReference>
<dbReference type="InterPro" id="IPR020472">
    <property type="entry name" value="WD40_PAC1"/>
</dbReference>
<evidence type="ECO:0000313" key="6">
    <source>
        <dbReference type="EMBL" id="KAI3432393.1"/>
    </source>
</evidence>
<feature type="repeat" description="WD" evidence="4">
    <location>
        <begin position="66"/>
        <end position="96"/>
    </location>
</feature>
<evidence type="ECO:0000256" key="5">
    <source>
        <dbReference type="SAM" id="MobiDB-lite"/>
    </source>
</evidence>
<feature type="repeat" description="WD" evidence="4">
    <location>
        <begin position="107"/>
        <end position="148"/>
    </location>
</feature>
<name>A0A9D4TR62_CHLVU</name>
<dbReference type="PROSITE" id="PS50082">
    <property type="entry name" value="WD_REPEATS_2"/>
    <property type="match status" value="4"/>
</dbReference>
<dbReference type="PROSITE" id="PS00678">
    <property type="entry name" value="WD_REPEATS_1"/>
    <property type="match status" value="1"/>
</dbReference>
<dbReference type="GO" id="GO:0043130">
    <property type="term" value="F:ubiquitin binding"/>
    <property type="evidence" value="ECO:0007669"/>
    <property type="project" value="TreeGrafter"/>
</dbReference>
<dbReference type="Proteomes" id="UP001055712">
    <property type="component" value="Unassembled WGS sequence"/>
</dbReference>
<evidence type="ECO:0000256" key="1">
    <source>
        <dbReference type="ARBA" id="ARBA00006917"/>
    </source>
</evidence>
<keyword evidence="2 4" id="KW-0853">WD repeat</keyword>
<dbReference type="InterPro" id="IPR021772">
    <property type="entry name" value="WDR48/Bun107"/>
</dbReference>
<gene>
    <name evidence="6" type="ORF">D9Q98_003949</name>
</gene>
<evidence type="ECO:0000256" key="2">
    <source>
        <dbReference type="ARBA" id="ARBA00022574"/>
    </source>
</evidence>
<comment type="similarity">
    <text evidence="1">Belongs to the WD repeat WDR48 family.</text>
</comment>
<keyword evidence="3" id="KW-0677">Repeat</keyword>
<accession>A0A9D4TR62</accession>
<feature type="repeat" description="WD" evidence="4">
    <location>
        <begin position="202"/>
        <end position="243"/>
    </location>
</feature>
<protein>
    <submittedName>
        <fullName evidence="6">Uncharacterized protein</fullName>
    </submittedName>
</protein>